<dbReference type="InterPro" id="IPR001447">
    <property type="entry name" value="Arylamine_N-AcTrfase"/>
</dbReference>
<dbReference type="Pfam" id="PF00797">
    <property type="entry name" value="Acetyltransf_2"/>
    <property type="match status" value="1"/>
</dbReference>
<name>A0ABM8WE49_9BURK</name>
<dbReference type="RefSeq" id="WP_224039029.1">
    <property type="nucleotide sequence ID" value="NZ_CAJZAH010000001.1"/>
</dbReference>
<evidence type="ECO:0000256" key="2">
    <source>
        <dbReference type="RuleBase" id="RU003452"/>
    </source>
</evidence>
<keyword evidence="3" id="KW-0012">Acyltransferase</keyword>
<gene>
    <name evidence="3" type="primary">nat</name>
    <name evidence="3" type="ORF">LMG21510_00139</name>
</gene>
<evidence type="ECO:0000256" key="1">
    <source>
        <dbReference type="ARBA" id="ARBA00006547"/>
    </source>
</evidence>
<dbReference type="PANTHER" id="PTHR11786">
    <property type="entry name" value="N-HYDROXYARYLAMINE O-ACETYLTRANSFERASE"/>
    <property type="match status" value="1"/>
</dbReference>
<proteinExistence type="inferred from homology"/>
<protein>
    <submittedName>
        <fullName evidence="3">Arylamine N-acetyltransferase</fullName>
        <ecNumber evidence="3">2.3.1.5</ecNumber>
    </submittedName>
</protein>
<dbReference type="SUPFAM" id="SSF54001">
    <property type="entry name" value="Cysteine proteinases"/>
    <property type="match status" value="1"/>
</dbReference>
<dbReference type="PRINTS" id="PR01543">
    <property type="entry name" value="ANATRNSFRASE"/>
</dbReference>
<dbReference type="Proteomes" id="UP000721236">
    <property type="component" value="Unassembled WGS sequence"/>
</dbReference>
<dbReference type="EMBL" id="CAJZAH010000001">
    <property type="protein sequence ID" value="CAG9165588.1"/>
    <property type="molecule type" value="Genomic_DNA"/>
</dbReference>
<dbReference type="EC" id="2.3.1.5" evidence="3"/>
<comment type="caution">
    <text evidence="3">The sequence shown here is derived from an EMBL/GenBank/DDBJ whole genome shotgun (WGS) entry which is preliminary data.</text>
</comment>
<reference evidence="3 4" key="1">
    <citation type="submission" date="2021-08" db="EMBL/GenBank/DDBJ databases">
        <authorList>
            <person name="Peeters C."/>
        </authorList>
    </citation>
    <scope>NUCLEOTIDE SEQUENCE [LARGE SCALE GENOMIC DNA]</scope>
    <source>
        <strain evidence="3 4">LMG 21510</strain>
    </source>
</reference>
<keyword evidence="3" id="KW-0808">Transferase</keyword>
<dbReference type="PANTHER" id="PTHR11786:SF0">
    <property type="entry name" value="ARYLAMINE N-ACETYLTRANSFERASE 4-RELATED"/>
    <property type="match status" value="1"/>
</dbReference>
<sequence length="285" mass="31436">MPSLDDDQLNAYLARIGASRPAAPTLAALNAILGAQLSHIPFENVDVLLHRTIDIELDAVFDKLVTRRRGGYCFELNTLFAAALETLGFKVTPLAARVRWNISEGVPTPQSHMLLRVDVEHRGYLADAGFGGPNPPCAMPLSEPGEALRSYRLVPPPPNAFGADGFHPLDLEARGAGDWITLYRFDLTPQPWVDFVPRNWFVCTHPDSFFRHTLAVARSENGARYTLANGRLTLREPDGSATHHTLETPREIVAALRERFALVLDPDTEAGLAGWLEQAMQDPAR</sequence>
<evidence type="ECO:0000313" key="4">
    <source>
        <dbReference type="Proteomes" id="UP000721236"/>
    </source>
</evidence>
<comment type="similarity">
    <text evidence="1 2">Belongs to the arylamine N-acetyltransferase family.</text>
</comment>
<dbReference type="Gene3D" id="3.30.2140.10">
    <property type="entry name" value="Arylamine N-acetyltransferase"/>
    <property type="match status" value="1"/>
</dbReference>
<accession>A0ABM8WE49</accession>
<dbReference type="InterPro" id="IPR038765">
    <property type="entry name" value="Papain-like_cys_pep_sf"/>
</dbReference>
<evidence type="ECO:0000313" key="3">
    <source>
        <dbReference type="EMBL" id="CAG9165588.1"/>
    </source>
</evidence>
<organism evidence="3 4">
    <name type="scientific">Cupriavidus respiraculi</name>
    <dbReference type="NCBI Taxonomy" id="195930"/>
    <lineage>
        <taxon>Bacteria</taxon>
        <taxon>Pseudomonadati</taxon>
        <taxon>Pseudomonadota</taxon>
        <taxon>Betaproteobacteria</taxon>
        <taxon>Burkholderiales</taxon>
        <taxon>Burkholderiaceae</taxon>
        <taxon>Cupriavidus</taxon>
    </lineage>
</organism>
<dbReference type="Gene3D" id="2.40.128.150">
    <property type="entry name" value="Cysteine proteinases"/>
    <property type="match status" value="1"/>
</dbReference>
<dbReference type="GO" id="GO:0004060">
    <property type="term" value="F:arylamine N-acetyltransferase activity"/>
    <property type="evidence" value="ECO:0007669"/>
    <property type="project" value="UniProtKB-EC"/>
</dbReference>
<keyword evidence="4" id="KW-1185">Reference proteome</keyword>